<name>A0A0F8WUR5_9ZZZZ</name>
<protein>
    <submittedName>
        <fullName evidence="2">Uncharacterized protein</fullName>
    </submittedName>
</protein>
<comment type="caution">
    <text evidence="2">The sequence shown here is derived from an EMBL/GenBank/DDBJ whole genome shotgun (WGS) entry which is preliminary data.</text>
</comment>
<gene>
    <name evidence="2" type="ORF">LCGC14_3022590</name>
</gene>
<accession>A0A0F8WUR5</accession>
<sequence>MTKHTTANSQQAEIDTSNAGSTINFKPNQLPPQLPEKVEKELRRSFSVSAMSGYAGKEDWIESLIFFVAQAQTDLLESLSKEVEVRRKNYIGGRKNIVDPFLLRTIKIYDDVLKLIKGKL</sequence>
<evidence type="ECO:0000313" key="2">
    <source>
        <dbReference type="EMBL" id="KKK60617.1"/>
    </source>
</evidence>
<organism evidence="2">
    <name type="scientific">marine sediment metagenome</name>
    <dbReference type="NCBI Taxonomy" id="412755"/>
    <lineage>
        <taxon>unclassified sequences</taxon>
        <taxon>metagenomes</taxon>
        <taxon>ecological metagenomes</taxon>
    </lineage>
</organism>
<dbReference type="AlphaFoldDB" id="A0A0F8WUR5"/>
<feature type="compositionally biased region" description="Polar residues" evidence="1">
    <location>
        <begin position="1"/>
        <end position="27"/>
    </location>
</feature>
<proteinExistence type="predicted"/>
<evidence type="ECO:0000256" key="1">
    <source>
        <dbReference type="SAM" id="MobiDB-lite"/>
    </source>
</evidence>
<dbReference type="EMBL" id="LAZR01062880">
    <property type="protein sequence ID" value="KKK60617.1"/>
    <property type="molecule type" value="Genomic_DNA"/>
</dbReference>
<reference evidence="2" key="1">
    <citation type="journal article" date="2015" name="Nature">
        <title>Complex archaea that bridge the gap between prokaryotes and eukaryotes.</title>
        <authorList>
            <person name="Spang A."/>
            <person name="Saw J.H."/>
            <person name="Jorgensen S.L."/>
            <person name="Zaremba-Niedzwiedzka K."/>
            <person name="Martijn J."/>
            <person name="Lind A.E."/>
            <person name="van Eijk R."/>
            <person name="Schleper C."/>
            <person name="Guy L."/>
            <person name="Ettema T.J."/>
        </authorList>
    </citation>
    <scope>NUCLEOTIDE SEQUENCE</scope>
</reference>
<feature type="region of interest" description="Disordered" evidence="1">
    <location>
        <begin position="1"/>
        <end position="34"/>
    </location>
</feature>